<dbReference type="Gene3D" id="3.40.50.1820">
    <property type="entry name" value="alpha/beta hydrolase"/>
    <property type="match status" value="1"/>
</dbReference>
<feature type="domain" description="AB hydrolase-1" evidence="1">
    <location>
        <begin position="31"/>
        <end position="243"/>
    </location>
</feature>
<evidence type="ECO:0000313" key="3">
    <source>
        <dbReference type="Proteomes" id="UP000225108"/>
    </source>
</evidence>
<evidence type="ECO:0000313" key="2">
    <source>
        <dbReference type="EMBL" id="PHV65273.1"/>
    </source>
</evidence>
<keyword evidence="2" id="KW-0378">Hydrolase</keyword>
<comment type="caution">
    <text evidence="2">The sequence shown here is derived from an EMBL/GenBank/DDBJ whole genome shotgun (WGS) entry which is preliminary data.</text>
</comment>
<dbReference type="AlphaFoldDB" id="A0A2G3PHQ5"/>
<dbReference type="PANTHER" id="PTHR43689">
    <property type="entry name" value="HYDROLASE"/>
    <property type="match status" value="1"/>
</dbReference>
<protein>
    <submittedName>
        <fullName evidence="2">Alpha/beta hydrolase</fullName>
    </submittedName>
</protein>
<evidence type="ECO:0000259" key="1">
    <source>
        <dbReference type="Pfam" id="PF12697"/>
    </source>
</evidence>
<dbReference type="Proteomes" id="UP000225108">
    <property type="component" value="Unassembled WGS sequence"/>
</dbReference>
<dbReference type="SUPFAM" id="SSF53474">
    <property type="entry name" value="alpha/beta-Hydrolases"/>
    <property type="match status" value="1"/>
</dbReference>
<dbReference type="GO" id="GO:0016787">
    <property type="term" value="F:hydrolase activity"/>
    <property type="evidence" value="ECO:0007669"/>
    <property type="project" value="UniProtKB-KW"/>
</dbReference>
<dbReference type="InterPro" id="IPR029058">
    <property type="entry name" value="AB_hydrolase_fold"/>
</dbReference>
<sequence length="256" mass="27477">MTTEYTGYVKINHPSADTPVWHQVAGEGDAVVLLHGAFSSAADWGGQFQPFVDAGYTVYAPERHGHGHSADVTDEFHYEDMAEETIAYLDGIVGGPAHLVGWSDGAVIAFLVALKRPDLVNRMVVLGQYLNSSGRASGGLLDSLDDIDSEIVQFLRSDYAETSPDGDEHFPVVFEKTTTMIASEPEMDLASLSRVSAPTLVMQGDHDEVTVAHSLDIVANLQNARLAVLPGTHLIPIETPNVVNPVILNFLGADPA</sequence>
<dbReference type="PANTHER" id="PTHR43689:SF8">
    <property type="entry name" value="ALPHA_BETA-HYDROLASES SUPERFAMILY PROTEIN"/>
    <property type="match status" value="1"/>
</dbReference>
<dbReference type="InterPro" id="IPR000073">
    <property type="entry name" value="AB_hydrolase_1"/>
</dbReference>
<accession>A0A2G3PHQ5</accession>
<name>A0A2G3PHQ5_WILMA</name>
<dbReference type="RefSeq" id="WP_099383684.1">
    <property type="nucleotide sequence ID" value="NZ_PEBD01000010.1"/>
</dbReference>
<reference evidence="2 3" key="1">
    <citation type="submission" date="2017-10" db="EMBL/GenBank/DDBJ databases">
        <title>The draft genome sequence of Williamsia sp. BULT 1.1 isolated from the semi-arid grassland soils from South Africa.</title>
        <authorList>
            <person name="Kabwe M.H."/>
            <person name="Govender N."/>
            <person name="Mutseka Lunga P."/>
            <person name="Vikram S."/>
            <person name="Makhalanyane T.P."/>
        </authorList>
    </citation>
    <scope>NUCLEOTIDE SEQUENCE [LARGE SCALE GENOMIC DNA]</scope>
    <source>
        <strain evidence="2 3">BULT 1.1</strain>
    </source>
</reference>
<organism evidence="2 3">
    <name type="scientific">Williamsia marianensis</name>
    <dbReference type="NCBI Taxonomy" id="85044"/>
    <lineage>
        <taxon>Bacteria</taxon>
        <taxon>Bacillati</taxon>
        <taxon>Actinomycetota</taxon>
        <taxon>Actinomycetes</taxon>
        <taxon>Mycobacteriales</taxon>
        <taxon>Nocardiaceae</taxon>
        <taxon>Williamsia</taxon>
    </lineage>
</organism>
<proteinExistence type="predicted"/>
<dbReference type="Pfam" id="PF12697">
    <property type="entry name" value="Abhydrolase_6"/>
    <property type="match status" value="1"/>
</dbReference>
<dbReference type="EMBL" id="PEBD01000010">
    <property type="protein sequence ID" value="PHV65273.1"/>
    <property type="molecule type" value="Genomic_DNA"/>
</dbReference>
<gene>
    <name evidence="2" type="ORF">CSW57_15850</name>
</gene>